<organism evidence="1 2">
    <name type="scientific">Alicyclobacillus macrosporangiidus</name>
    <dbReference type="NCBI Taxonomy" id="392015"/>
    <lineage>
        <taxon>Bacteria</taxon>
        <taxon>Bacillati</taxon>
        <taxon>Bacillota</taxon>
        <taxon>Bacilli</taxon>
        <taxon>Bacillales</taxon>
        <taxon>Alicyclobacillaceae</taxon>
        <taxon>Alicyclobacillus</taxon>
    </lineage>
</organism>
<reference evidence="2" key="1">
    <citation type="submission" date="2016-10" db="EMBL/GenBank/DDBJ databases">
        <authorList>
            <person name="Varghese N."/>
        </authorList>
    </citation>
    <scope>NUCLEOTIDE SEQUENCE [LARGE SCALE GENOMIC DNA]</scope>
    <source>
        <strain evidence="2">DSM 17980</strain>
    </source>
</reference>
<dbReference type="RefSeq" id="WP_074951128.1">
    <property type="nucleotide sequence ID" value="NZ_FPBV01000006.1"/>
</dbReference>
<evidence type="ECO:0000313" key="1">
    <source>
        <dbReference type="EMBL" id="SFU71568.1"/>
    </source>
</evidence>
<proteinExistence type="predicted"/>
<dbReference type="AlphaFoldDB" id="A0A1I7IF88"/>
<gene>
    <name evidence="1" type="ORF">SAMN05421543_106185</name>
</gene>
<accession>A0A1I7IF88</accession>
<sequence length="65" mass="7844">MAYPAMSSIYAPVLHYVERSIHAEQIFCSIVTEMKFMPAFKDDPHLTEVHRQNYEKFYRKVKHPW</sequence>
<name>A0A1I7IF88_9BACL</name>
<keyword evidence="2" id="KW-1185">Reference proteome</keyword>
<evidence type="ECO:0000313" key="2">
    <source>
        <dbReference type="Proteomes" id="UP000183508"/>
    </source>
</evidence>
<protein>
    <submittedName>
        <fullName evidence="1">Uncharacterized protein</fullName>
    </submittedName>
</protein>
<dbReference type="Proteomes" id="UP000183508">
    <property type="component" value="Unassembled WGS sequence"/>
</dbReference>
<dbReference type="EMBL" id="FPBV01000006">
    <property type="protein sequence ID" value="SFU71568.1"/>
    <property type="molecule type" value="Genomic_DNA"/>
</dbReference>